<dbReference type="RefSeq" id="WP_235996295.1">
    <property type="nucleotide sequence ID" value="NZ_CABVQC010000087.1"/>
</dbReference>
<evidence type="ECO:0000313" key="2">
    <source>
        <dbReference type="Proteomes" id="UP000494261"/>
    </source>
</evidence>
<gene>
    <name evidence="1" type="ORF">BLA13014_07561</name>
</gene>
<proteinExistence type="predicted"/>
<reference evidence="1 2" key="1">
    <citation type="submission" date="2019-09" db="EMBL/GenBank/DDBJ databases">
        <authorList>
            <person name="Depoorter E."/>
        </authorList>
    </citation>
    <scope>NUCLEOTIDE SEQUENCE [LARGE SCALE GENOMIC DNA]</scope>
    <source>
        <strain evidence="1">LMG 13014</strain>
    </source>
</reference>
<sequence>MNINTLKGALPIAARLLAEKCGLKVRIGGNRAYANPSEIVLPDLPIEVEKARVLGLGFVLHEGAGHIVHTDFPDGQLKLPHLWSRKFPHPVKQD</sequence>
<protein>
    <submittedName>
        <fullName evidence="1">Diguanylate cyclase</fullName>
    </submittedName>
</protein>
<organism evidence="1 2">
    <name type="scientific">Burkholderia aenigmatica</name>
    <dbReference type="NCBI Taxonomy" id="2015348"/>
    <lineage>
        <taxon>Bacteria</taxon>
        <taxon>Pseudomonadati</taxon>
        <taxon>Pseudomonadota</taxon>
        <taxon>Betaproteobacteria</taxon>
        <taxon>Burkholderiales</taxon>
        <taxon>Burkholderiaceae</taxon>
        <taxon>Burkholderia</taxon>
        <taxon>Burkholderia cepacia complex</taxon>
    </lineage>
</organism>
<dbReference type="EMBL" id="CABVQC010000087">
    <property type="protein sequence ID" value="VWC49124.1"/>
    <property type="molecule type" value="Genomic_DNA"/>
</dbReference>
<dbReference type="AlphaFoldDB" id="A0A6P2SVH5"/>
<evidence type="ECO:0000313" key="1">
    <source>
        <dbReference type="EMBL" id="VWC49124.1"/>
    </source>
</evidence>
<dbReference type="Proteomes" id="UP000494261">
    <property type="component" value="Unassembled WGS sequence"/>
</dbReference>
<name>A0A6P2SVH5_9BURK</name>
<accession>A0A6P2SVH5</accession>